<dbReference type="AlphaFoldDB" id="A0A1H1NA01"/>
<dbReference type="Proteomes" id="UP000182237">
    <property type="component" value="Chromosome I"/>
</dbReference>
<sequence>MTHPRLLIMPGAPALVTELAPAHEPGRRLLGAVRATAAETVRACGLTAAEIVGSRSAAWRTEHAGSFAAWGAPHVSVGAGRYLPELVARYALGPGIAVSESRAHIAPLTPDALTVVVVDGSAGLTPRAPLSLVPGARELHEETLEFLAGGGKIDVATSAERGVAEPELWGELAALDVVEAELVDADDSLGVGAYVALWEVRA</sequence>
<reference evidence="1 2" key="1">
    <citation type="submission" date="2016-10" db="EMBL/GenBank/DDBJ databases">
        <authorList>
            <person name="de Groot N.N."/>
        </authorList>
    </citation>
    <scope>NUCLEOTIDE SEQUENCE [LARGE SCALE GENOMIC DNA]</scope>
    <source>
        <strain evidence="1 2">DSM 45434</strain>
    </source>
</reference>
<proteinExistence type="predicted"/>
<dbReference type="eggNOG" id="COG3885">
    <property type="taxonomic scope" value="Bacteria"/>
</dbReference>
<dbReference type="RefSeq" id="WP_019192928.1">
    <property type="nucleotide sequence ID" value="NZ_LT629765.1"/>
</dbReference>
<evidence type="ECO:0000313" key="1">
    <source>
        <dbReference type="EMBL" id="SDR95767.1"/>
    </source>
</evidence>
<protein>
    <submittedName>
        <fullName evidence="1">Uncharacterized protein</fullName>
    </submittedName>
</protein>
<organism evidence="1 2">
    <name type="scientific">Corynebacterium timonense</name>
    <dbReference type="NCBI Taxonomy" id="441500"/>
    <lineage>
        <taxon>Bacteria</taxon>
        <taxon>Bacillati</taxon>
        <taxon>Actinomycetota</taxon>
        <taxon>Actinomycetes</taxon>
        <taxon>Mycobacteriales</taxon>
        <taxon>Corynebacteriaceae</taxon>
        <taxon>Corynebacterium</taxon>
    </lineage>
</organism>
<gene>
    <name evidence="1" type="ORF">SAMN04488539_0719</name>
</gene>
<dbReference type="STRING" id="1203190.GCA_000312345_00057"/>
<dbReference type="EMBL" id="LT629765">
    <property type="protein sequence ID" value="SDR95767.1"/>
    <property type="molecule type" value="Genomic_DNA"/>
</dbReference>
<evidence type="ECO:0000313" key="2">
    <source>
        <dbReference type="Proteomes" id="UP000182237"/>
    </source>
</evidence>
<accession>A0A1H1NA01</accession>
<keyword evidence="2" id="KW-1185">Reference proteome</keyword>
<name>A0A1H1NA01_9CORY</name>